<organism evidence="1 2">
    <name type="scientific">Clohesyomyces aquaticus</name>
    <dbReference type="NCBI Taxonomy" id="1231657"/>
    <lineage>
        <taxon>Eukaryota</taxon>
        <taxon>Fungi</taxon>
        <taxon>Dikarya</taxon>
        <taxon>Ascomycota</taxon>
        <taxon>Pezizomycotina</taxon>
        <taxon>Dothideomycetes</taxon>
        <taxon>Pleosporomycetidae</taxon>
        <taxon>Pleosporales</taxon>
        <taxon>Lindgomycetaceae</taxon>
        <taxon>Clohesyomyces</taxon>
    </lineage>
</organism>
<keyword evidence="2" id="KW-1185">Reference proteome</keyword>
<dbReference type="OrthoDB" id="2364174at2759"/>
<dbReference type="STRING" id="1231657.A0A1Y1Z9I8"/>
<proteinExistence type="predicted"/>
<gene>
    <name evidence="1" type="ORF">BCR34DRAFT_632056</name>
</gene>
<evidence type="ECO:0000313" key="1">
    <source>
        <dbReference type="EMBL" id="ORY06774.1"/>
    </source>
</evidence>
<sequence length="329" mass="37229">MEDPSHKKEASPYDFIAITWVGSTNTFSHPSHPLHRTSSIPTVISPVEKLPLAVCKNVRDGFESKRADLEKELSDLLGVAWIIEVNPNAIWVYFGALWKLKYFLNDNGHGREGKDEINTLCPNHVLTMEMDEEGKVRYCGCDVRDRYLRILFQDTCLGSNIDYALTDLEDALSAVSPAGYLSYSVCHSIKQDWDKDFSELKAKIAKQLANAIVLDPNWEQVHAALEAEPCVKEDREGWEKRFGSFVKSCFEALAYTLAYNEFETDNLLREGFEEAVSKNEIRFRIVKELTGGAYYNQTVIEDGVLYLQTVPQSWGVNVDQVASKIADVL</sequence>
<accession>A0A1Y1Z9I8</accession>
<evidence type="ECO:0000313" key="2">
    <source>
        <dbReference type="Proteomes" id="UP000193144"/>
    </source>
</evidence>
<comment type="caution">
    <text evidence="1">The sequence shown here is derived from an EMBL/GenBank/DDBJ whole genome shotgun (WGS) entry which is preliminary data.</text>
</comment>
<dbReference type="AlphaFoldDB" id="A0A1Y1Z9I8"/>
<protein>
    <submittedName>
        <fullName evidence="1">Uncharacterized protein</fullName>
    </submittedName>
</protein>
<dbReference type="Proteomes" id="UP000193144">
    <property type="component" value="Unassembled WGS sequence"/>
</dbReference>
<name>A0A1Y1Z9I8_9PLEO</name>
<dbReference type="EMBL" id="MCFA01000114">
    <property type="protein sequence ID" value="ORY06774.1"/>
    <property type="molecule type" value="Genomic_DNA"/>
</dbReference>
<reference evidence="1 2" key="1">
    <citation type="submission" date="2016-07" db="EMBL/GenBank/DDBJ databases">
        <title>Pervasive Adenine N6-methylation of Active Genes in Fungi.</title>
        <authorList>
            <consortium name="DOE Joint Genome Institute"/>
            <person name="Mondo S.J."/>
            <person name="Dannebaum R.O."/>
            <person name="Kuo R.C."/>
            <person name="Labutti K."/>
            <person name="Haridas S."/>
            <person name="Kuo A."/>
            <person name="Salamov A."/>
            <person name="Ahrendt S.R."/>
            <person name="Lipzen A."/>
            <person name="Sullivan W."/>
            <person name="Andreopoulos W.B."/>
            <person name="Clum A."/>
            <person name="Lindquist E."/>
            <person name="Daum C."/>
            <person name="Ramamoorthy G.K."/>
            <person name="Gryganskyi A."/>
            <person name="Culley D."/>
            <person name="Magnuson J.K."/>
            <person name="James T.Y."/>
            <person name="O'Malley M.A."/>
            <person name="Stajich J.E."/>
            <person name="Spatafora J.W."/>
            <person name="Visel A."/>
            <person name="Grigoriev I.V."/>
        </authorList>
    </citation>
    <scope>NUCLEOTIDE SEQUENCE [LARGE SCALE GENOMIC DNA]</scope>
    <source>
        <strain evidence="1 2">CBS 115471</strain>
    </source>
</reference>